<comment type="caution">
    <text evidence="1">The sequence shown here is derived from an EMBL/GenBank/DDBJ whole genome shotgun (WGS) entry which is preliminary data.</text>
</comment>
<feature type="non-terminal residue" evidence="1">
    <location>
        <position position="169"/>
    </location>
</feature>
<name>A0A7J6MM19_PERCH</name>
<protein>
    <submittedName>
        <fullName evidence="1">Uncharacterized protein</fullName>
    </submittedName>
</protein>
<dbReference type="EMBL" id="JAAPAO010000104">
    <property type="protein sequence ID" value="KAF4672623.1"/>
    <property type="molecule type" value="Genomic_DNA"/>
</dbReference>
<reference evidence="1 2" key="1">
    <citation type="submission" date="2020-04" db="EMBL/GenBank/DDBJ databases">
        <title>Perkinsus chesapeaki whole genome sequence.</title>
        <authorList>
            <person name="Bogema D.R."/>
        </authorList>
    </citation>
    <scope>NUCLEOTIDE SEQUENCE [LARGE SCALE GENOMIC DNA]</scope>
    <source>
        <strain evidence="1">ATCC PRA-425</strain>
    </source>
</reference>
<evidence type="ECO:0000313" key="1">
    <source>
        <dbReference type="EMBL" id="KAF4672623.1"/>
    </source>
</evidence>
<dbReference type="OrthoDB" id="10426034at2759"/>
<accession>A0A7J6MM19</accession>
<evidence type="ECO:0000313" key="2">
    <source>
        <dbReference type="Proteomes" id="UP000591131"/>
    </source>
</evidence>
<keyword evidence="2" id="KW-1185">Reference proteome</keyword>
<proteinExistence type="predicted"/>
<sequence length="169" mass="19760">MGEIHTTGVPPTHYFLMKASADERRQAEERIDAPITEVTAHAMDIRDAYRAIKLGRNLQLLSQINYKNKNWTYTYRSDGHELCNNGDSLLLPTYKYNDAINFDLTTDVSYKKVLSLLNTLWQAWDLLPWHTLIVKNCLTALVSRLRAVKDHKWTDNIDHKTLDMLQRWQ</sequence>
<dbReference type="AlphaFoldDB" id="A0A7J6MM19"/>
<gene>
    <name evidence="1" type="ORF">FOL47_000311</name>
</gene>
<dbReference type="Proteomes" id="UP000591131">
    <property type="component" value="Unassembled WGS sequence"/>
</dbReference>
<organism evidence="1 2">
    <name type="scientific">Perkinsus chesapeaki</name>
    <name type="common">Clam parasite</name>
    <name type="synonym">Perkinsus andrewsi</name>
    <dbReference type="NCBI Taxonomy" id="330153"/>
    <lineage>
        <taxon>Eukaryota</taxon>
        <taxon>Sar</taxon>
        <taxon>Alveolata</taxon>
        <taxon>Perkinsozoa</taxon>
        <taxon>Perkinsea</taxon>
        <taxon>Perkinsida</taxon>
        <taxon>Perkinsidae</taxon>
        <taxon>Perkinsus</taxon>
    </lineage>
</organism>